<keyword evidence="14" id="KW-0829">Tyrosine-protein kinase</keyword>
<evidence type="ECO:0000259" key="19">
    <source>
        <dbReference type="Pfam" id="PF13614"/>
    </source>
</evidence>
<keyword evidence="7" id="KW-0808">Transferase</keyword>
<name>A0A060USA1_9PROT</name>
<evidence type="ECO:0000256" key="9">
    <source>
        <dbReference type="ARBA" id="ARBA00022741"/>
    </source>
</evidence>
<reference evidence="21" key="1">
    <citation type="submission" date="2014-03" db="EMBL/GenBank/DDBJ databases">
        <authorList>
            <person name="Genoscope - CEA"/>
        </authorList>
    </citation>
    <scope>NUCLEOTIDE SEQUENCE [LARGE SCALE GENOMIC DNA]</scope>
    <source>
        <strain evidence="21">CF27</strain>
    </source>
</reference>
<evidence type="ECO:0000256" key="11">
    <source>
        <dbReference type="ARBA" id="ARBA00022840"/>
    </source>
</evidence>
<gene>
    <name evidence="22" type="ORF">AFERRI_50866</name>
    <name evidence="21" type="ORF">AFERRI_530200</name>
</gene>
<evidence type="ECO:0000313" key="23">
    <source>
        <dbReference type="Proteomes" id="UP000193925"/>
    </source>
</evidence>
<dbReference type="InterPro" id="IPR032807">
    <property type="entry name" value="GNVR"/>
</dbReference>
<dbReference type="EMBL" id="CCCS020000049">
    <property type="protein sequence ID" value="CDQ11305.1"/>
    <property type="molecule type" value="Genomic_DNA"/>
</dbReference>
<keyword evidence="12 17" id="KW-1133">Transmembrane helix</keyword>
<evidence type="ECO:0000259" key="20">
    <source>
        <dbReference type="Pfam" id="PF13807"/>
    </source>
</evidence>
<dbReference type="InterPro" id="IPR025669">
    <property type="entry name" value="AAA_dom"/>
</dbReference>
<dbReference type="InterPro" id="IPR005702">
    <property type="entry name" value="Wzc-like_C"/>
</dbReference>
<dbReference type="AlphaFoldDB" id="A0A060USA1"/>
<dbReference type="CDD" id="cd05387">
    <property type="entry name" value="BY-kinase"/>
    <property type="match status" value="1"/>
</dbReference>
<sequence>MIDNGTAQNTSNSGSATSHAGMLGGHDAGASDEINLGPVLQAIKTGWKWPVIVGGAFAFLAVILVLISPPVFNAKGTLYLGQAEKDHSGSSSGVEGLSQLTGIAQGSSMVTQIEILQSRDIVRRAILASGINAQAWKTAHPPSGLTDAGWRLGGEKLSLYAPAADALRALYAHVTDPSLKGQTLTVDFGSGGHYRILHDQQVLLTGQLNQPAVGSGLRLELRAASVPSVHTLYHLRIENALAVYHAMAQSGAISVLRGSGVGILDAKRSYLVSVSVQNANPFIAEDFANALMQTYLNETRSWSTDQAGATYDYLGEQLKKIRSALTTADAHLAHYQSKSGVIAVSSGAKAMIGQLANYETQRSQIKITLYGLTQIRQALAQPGSALNPYLFSSIQDPVLNSLSSQLATAQSALTVLLKQYTHAAPQVVQAQAEIASIRSAISTLVQNQEKIATQQLQSINTIISEQQASMSEYPRSELEVISLTRSSEVLGKLYMFLLQKQEEAAINKASTLTKNRILDTALVGNLPVAPNAKREVLLYGLLGVLLGLSVVIVRYLLHPGFRSDEELRQRYPFLPVYGLLPLAPTTSRNKETLFRIPDPRSGYGEALRLLRSNFYLAAGKDGGGQVVALTSATPGDDKSSLTFQIAAALAQDGKKVLLIDADLRNPHAHSAFGITQEPGLAGILAGRSTGQEAVHHNEKMGIDVITAGNIPPNPSEHLGSGKMAQLLTDLRPHYDYILMDTPPFPMVGDVLIVGPFVDRLLTIAKIDHTPRRAYQEHLQGILSLGRPLGLIINGIRVQGSYGYGYGYGVDTDGQSLQPAAKGWRRLLKRLGKKR</sequence>
<evidence type="ECO:0000256" key="5">
    <source>
        <dbReference type="ARBA" id="ARBA00022475"/>
    </source>
</evidence>
<evidence type="ECO:0000256" key="8">
    <source>
        <dbReference type="ARBA" id="ARBA00022692"/>
    </source>
</evidence>
<evidence type="ECO:0000256" key="3">
    <source>
        <dbReference type="ARBA" id="ARBA00008883"/>
    </source>
</evidence>
<keyword evidence="23" id="KW-1185">Reference proteome</keyword>
<evidence type="ECO:0000256" key="2">
    <source>
        <dbReference type="ARBA" id="ARBA00007316"/>
    </source>
</evidence>
<dbReference type="PANTHER" id="PTHR32309">
    <property type="entry name" value="TYROSINE-PROTEIN KINASE"/>
    <property type="match status" value="1"/>
</dbReference>
<evidence type="ECO:0000256" key="14">
    <source>
        <dbReference type="ARBA" id="ARBA00023137"/>
    </source>
</evidence>
<evidence type="ECO:0000256" key="6">
    <source>
        <dbReference type="ARBA" id="ARBA00022519"/>
    </source>
</evidence>
<keyword evidence="13 17" id="KW-0472">Membrane</keyword>
<dbReference type="GO" id="GO:0005524">
    <property type="term" value="F:ATP binding"/>
    <property type="evidence" value="ECO:0007669"/>
    <property type="project" value="UniProtKB-KW"/>
</dbReference>
<proteinExistence type="inferred from homology"/>
<keyword evidence="9" id="KW-0547">Nucleotide-binding</keyword>
<dbReference type="GO" id="GO:0005886">
    <property type="term" value="C:plasma membrane"/>
    <property type="evidence" value="ECO:0007669"/>
    <property type="project" value="UniProtKB-SubCell"/>
</dbReference>
<feature type="domain" description="AAA" evidence="19">
    <location>
        <begin position="625"/>
        <end position="744"/>
    </location>
</feature>
<evidence type="ECO:0000256" key="1">
    <source>
        <dbReference type="ARBA" id="ARBA00004429"/>
    </source>
</evidence>
<evidence type="ECO:0000256" key="15">
    <source>
        <dbReference type="ARBA" id="ARBA00051245"/>
    </source>
</evidence>
<keyword evidence="8 17" id="KW-0812">Transmembrane</keyword>
<dbReference type="SUPFAM" id="SSF52540">
    <property type="entry name" value="P-loop containing nucleoside triphosphate hydrolases"/>
    <property type="match status" value="1"/>
</dbReference>
<dbReference type="RefSeq" id="WP_035194250.1">
    <property type="nucleotide sequence ID" value="NZ_CCCS020000049.1"/>
</dbReference>
<keyword evidence="6" id="KW-0997">Cell inner membrane</keyword>
<evidence type="ECO:0000256" key="16">
    <source>
        <dbReference type="SAM" id="MobiDB-lite"/>
    </source>
</evidence>
<dbReference type="Pfam" id="PF13614">
    <property type="entry name" value="AAA_31"/>
    <property type="match status" value="1"/>
</dbReference>
<comment type="subcellular location">
    <subcellularLocation>
        <location evidence="1">Cell inner membrane</location>
        <topology evidence="1">Multi-pass membrane protein</topology>
    </subcellularLocation>
</comment>
<accession>A0A060USA1</accession>
<feature type="region of interest" description="Disordered" evidence="16">
    <location>
        <begin position="1"/>
        <end position="24"/>
    </location>
</feature>
<dbReference type="Proteomes" id="UP000193925">
    <property type="component" value="Chromosome AFERRI"/>
</dbReference>
<reference evidence="21" key="2">
    <citation type="submission" date="2014-07" db="EMBL/GenBank/DDBJ databases">
        <title>Initial genome analysis of the psychrotolerant acidophile Acidithiobacillus ferrivorans CF27: insights into iron and sulfur oxidation pathways and into biofilm formation.</title>
        <authorList>
            <person name="Talla E."/>
            <person name="Hedrich S."/>
            <person name="Mangenot S."/>
            <person name="Ji B."/>
            <person name="Johnson D.B."/>
            <person name="Barbe V."/>
            <person name="Bonnefoy V."/>
        </authorList>
    </citation>
    <scope>NUCLEOTIDE SEQUENCE [LARGE SCALE GENOMIC DNA]</scope>
    <source>
        <strain evidence="21">CF27</strain>
    </source>
</reference>
<dbReference type="InterPro" id="IPR050445">
    <property type="entry name" value="Bact_polysacc_biosynth/exp"/>
</dbReference>
<reference evidence="22 23" key="3">
    <citation type="submission" date="2017-03" db="EMBL/GenBank/DDBJ databases">
        <authorList>
            <person name="Regsiter A."/>
            <person name="William W."/>
        </authorList>
    </citation>
    <scope>NUCLEOTIDE SEQUENCE [LARGE SCALE GENOMIC DNA]</scope>
    <source>
        <strain evidence="22">PRJEB5721</strain>
    </source>
</reference>
<dbReference type="Gene3D" id="3.40.50.300">
    <property type="entry name" value="P-loop containing nucleotide triphosphate hydrolases"/>
    <property type="match status" value="1"/>
</dbReference>
<evidence type="ECO:0000259" key="18">
    <source>
        <dbReference type="Pfam" id="PF02706"/>
    </source>
</evidence>
<feature type="transmembrane region" description="Helical" evidence="17">
    <location>
        <begin position="51"/>
        <end position="72"/>
    </location>
</feature>
<evidence type="ECO:0000313" key="21">
    <source>
        <dbReference type="EMBL" id="CDQ11305.1"/>
    </source>
</evidence>
<feature type="domain" description="Polysaccharide chain length determinant N-terminal" evidence="18">
    <location>
        <begin position="32"/>
        <end position="126"/>
    </location>
</feature>
<feature type="compositionally biased region" description="Polar residues" evidence="16">
    <location>
        <begin position="1"/>
        <end position="18"/>
    </location>
</feature>
<dbReference type="InterPro" id="IPR027417">
    <property type="entry name" value="P-loop_NTPase"/>
</dbReference>
<feature type="transmembrane region" description="Helical" evidence="17">
    <location>
        <begin position="536"/>
        <end position="557"/>
    </location>
</feature>
<evidence type="ECO:0000256" key="4">
    <source>
        <dbReference type="ARBA" id="ARBA00011903"/>
    </source>
</evidence>
<evidence type="ECO:0000256" key="13">
    <source>
        <dbReference type="ARBA" id="ARBA00023136"/>
    </source>
</evidence>
<evidence type="ECO:0000313" key="22">
    <source>
        <dbReference type="EMBL" id="SMH67664.1"/>
    </source>
</evidence>
<dbReference type="PANTHER" id="PTHR32309:SF13">
    <property type="entry name" value="FERRIC ENTEROBACTIN TRANSPORT PROTEIN FEPE"/>
    <property type="match status" value="1"/>
</dbReference>
<dbReference type="EMBL" id="LT841305">
    <property type="protein sequence ID" value="SMH67664.1"/>
    <property type="molecule type" value="Genomic_DNA"/>
</dbReference>
<comment type="catalytic activity">
    <reaction evidence="15">
        <text>L-tyrosyl-[protein] + ATP = O-phospho-L-tyrosyl-[protein] + ADP + H(+)</text>
        <dbReference type="Rhea" id="RHEA:10596"/>
        <dbReference type="Rhea" id="RHEA-COMP:10136"/>
        <dbReference type="Rhea" id="RHEA-COMP:20101"/>
        <dbReference type="ChEBI" id="CHEBI:15378"/>
        <dbReference type="ChEBI" id="CHEBI:30616"/>
        <dbReference type="ChEBI" id="CHEBI:46858"/>
        <dbReference type="ChEBI" id="CHEBI:61978"/>
        <dbReference type="ChEBI" id="CHEBI:456216"/>
        <dbReference type="EC" id="2.7.10.2"/>
    </reaction>
</comment>
<evidence type="ECO:0000256" key="12">
    <source>
        <dbReference type="ARBA" id="ARBA00022989"/>
    </source>
</evidence>
<evidence type="ECO:0000256" key="7">
    <source>
        <dbReference type="ARBA" id="ARBA00022679"/>
    </source>
</evidence>
<dbReference type="InterPro" id="IPR003856">
    <property type="entry name" value="LPS_length_determ_N"/>
</dbReference>
<keyword evidence="11" id="KW-0067">ATP-binding</keyword>
<evidence type="ECO:0000256" key="10">
    <source>
        <dbReference type="ARBA" id="ARBA00022777"/>
    </source>
</evidence>
<dbReference type="Pfam" id="PF02706">
    <property type="entry name" value="Wzz"/>
    <property type="match status" value="1"/>
</dbReference>
<feature type="domain" description="Tyrosine-protein kinase G-rich" evidence="20">
    <location>
        <begin position="477"/>
        <end position="555"/>
    </location>
</feature>
<dbReference type="GO" id="GO:0004715">
    <property type="term" value="F:non-membrane spanning protein tyrosine kinase activity"/>
    <property type="evidence" value="ECO:0007669"/>
    <property type="project" value="UniProtKB-EC"/>
</dbReference>
<evidence type="ECO:0000256" key="17">
    <source>
        <dbReference type="SAM" id="Phobius"/>
    </source>
</evidence>
<protein>
    <recommendedName>
        <fullName evidence="4">non-specific protein-tyrosine kinase</fullName>
        <ecNumber evidence="4">2.7.10.2</ecNumber>
    </recommendedName>
</protein>
<organism evidence="21">
    <name type="scientific">Acidithiobacillus ferrivorans</name>
    <dbReference type="NCBI Taxonomy" id="160808"/>
    <lineage>
        <taxon>Bacteria</taxon>
        <taxon>Pseudomonadati</taxon>
        <taxon>Pseudomonadota</taxon>
        <taxon>Acidithiobacillia</taxon>
        <taxon>Acidithiobacillales</taxon>
        <taxon>Acidithiobacillaceae</taxon>
        <taxon>Acidithiobacillus</taxon>
    </lineage>
</organism>
<dbReference type="Pfam" id="PF13807">
    <property type="entry name" value="GNVR"/>
    <property type="match status" value="1"/>
</dbReference>
<dbReference type="NCBIfam" id="TIGR01007">
    <property type="entry name" value="eps_fam"/>
    <property type="match status" value="1"/>
</dbReference>
<comment type="similarity">
    <text evidence="2">Belongs to the CpsD/CapB family.</text>
</comment>
<keyword evidence="10" id="KW-0418">Kinase</keyword>
<dbReference type="EC" id="2.7.10.2" evidence="4"/>
<comment type="similarity">
    <text evidence="3">Belongs to the etk/wzc family.</text>
</comment>
<keyword evidence="5" id="KW-1003">Cell membrane</keyword>